<comment type="caution">
    <text evidence="1">The sequence shown here is derived from an EMBL/GenBank/DDBJ whole genome shotgun (WGS) entry which is preliminary data.</text>
</comment>
<protein>
    <submittedName>
        <fullName evidence="1">Uncharacterized protein</fullName>
    </submittedName>
</protein>
<dbReference type="Proteomes" id="UP000356253">
    <property type="component" value="Unassembled WGS sequence"/>
</dbReference>
<accession>A0AC61Y805</accession>
<dbReference type="EMBL" id="CABVMM010000002">
    <property type="protein sequence ID" value="VVU99509.1"/>
    <property type="molecule type" value="Genomic_DNA"/>
</dbReference>
<evidence type="ECO:0000313" key="1">
    <source>
        <dbReference type="EMBL" id="VVU99509.1"/>
    </source>
</evidence>
<sequence>MKTPKFKQHIHPTVIETDKLILSSEFGHQLLTSKSLIEVVKHLDGKSDVNQIIENLDGIVDKSQVHYVLSSLETKKYISEAENILSNSESSFWSSFAEKESSIKLKKSNSKIKIYNFGNHNPKLLSDDFDKMDFKVVSENENFAVIITDDYLQNGLQKTTRELWEKDIPFIICKPNGIEAWVGPIFKKNETACYDCLLQRLVANRDVDVYLKQNGYISSPIISKSSTSASIGMIYQLTIMEISKFLLVEDKQKIKNDLITFNFSTSETKHHVVVKRPQCKTCGEKKYLNNDRLPEKIILQSTVKKFTNGGHRSVTAKETYANFKHLISPITGIVNKLERITDSNDELQHVFISGQNMALKTTNFFSLRKNLRSSSCGKGSTEIQAKVSAIGEAIERYSGVYRDEEPRIKSTYKKLKDKAIHPNSCMLFSDYQYKNREIINAKKSFFNVIPNVLDEDTEIDWSPVWSISRNDYVYIPTSYCYYNHPENAKSDFFCAPDSNGCAAGNTLEEAILQGFLELIERDSVCLWWYNRLNMPSLDIDSFNDTYANNLITYHKTRNRNLWVLDLTADSGIPAFIAISARNDRTEFQDIVFAPAAHLNPKIALRRALTELNQMMPSMDDTLPLGEYNYDDPETVHWWRNCNLINQPYLLPDINKPSKKLHDFKLPIFNDLKDDIEYCKSKIEKLGLEIHVLDQTRPDIGLNVVKVFVPGLRHFWMRNEKGRIYDVPVKMGWLKKPLKEKDLNPISMFI</sequence>
<reference evidence="1" key="1">
    <citation type="submission" date="2019-09" db="EMBL/GenBank/DDBJ databases">
        <authorList>
            <person name="Rodrigo-Torres L."/>
            <person name="Arahal R. D."/>
            <person name="Lucena T."/>
        </authorList>
    </citation>
    <scope>NUCLEOTIDE SEQUENCE</scope>
    <source>
        <strain evidence="1">ISS653</strain>
    </source>
</reference>
<gene>
    <name evidence="1" type="ORF">FVB9532_00763</name>
</gene>
<keyword evidence="2" id="KW-1185">Reference proteome</keyword>
<proteinExistence type="predicted"/>
<organism evidence="1 2">
    <name type="scientific">Mesonia oceanica</name>
    <dbReference type="NCBI Taxonomy" id="2687242"/>
    <lineage>
        <taxon>Bacteria</taxon>
        <taxon>Pseudomonadati</taxon>
        <taxon>Bacteroidota</taxon>
        <taxon>Flavobacteriia</taxon>
        <taxon>Flavobacteriales</taxon>
        <taxon>Flavobacteriaceae</taxon>
        <taxon>Mesonia</taxon>
    </lineage>
</organism>
<evidence type="ECO:0000313" key="2">
    <source>
        <dbReference type="Proteomes" id="UP000356253"/>
    </source>
</evidence>
<name>A0AC61Y805_9FLAO</name>